<protein>
    <submittedName>
        <fullName evidence="1">Uncharacterized protein</fullName>
    </submittedName>
</protein>
<evidence type="ECO:0000313" key="2">
    <source>
        <dbReference type="Proteomes" id="UP001497700"/>
    </source>
</evidence>
<dbReference type="Proteomes" id="UP001497700">
    <property type="component" value="Unassembled WGS sequence"/>
</dbReference>
<keyword evidence="2" id="KW-1185">Reference proteome</keyword>
<gene>
    <name evidence="1" type="ORF">F4820DRAFT_452219</name>
</gene>
<accession>A0ACB9YP58</accession>
<name>A0ACB9YP58_9PEZI</name>
<dbReference type="EMBL" id="MU393561">
    <property type="protein sequence ID" value="KAI4861124.1"/>
    <property type="molecule type" value="Genomic_DNA"/>
</dbReference>
<sequence length="123" mass="13271">MSGAILQPVADYDAPIQLSLTEASLKDTSYECISYDRSSPEAVADVATGLGRRRRAADPEGARKRPADVPAQGAAAHALGRSKATNHQRTYQAMDGEDFQVADWLGRKHFSVDVSKLVDITIV</sequence>
<comment type="caution">
    <text evidence="1">The sequence shown here is derived from an EMBL/GenBank/DDBJ whole genome shotgun (WGS) entry which is preliminary data.</text>
</comment>
<organism evidence="1 2">
    <name type="scientific">Hypoxylon rubiginosum</name>
    <dbReference type="NCBI Taxonomy" id="110542"/>
    <lineage>
        <taxon>Eukaryota</taxon>
        <taxon>Fungi</taxon>
        <taxon>Dikarya</taxon>
        <taxon>Ascomycota</taxon>
        <taxon>Pezizomycotina</taxon>
        <taxon>Sordariomycetes</taxon>
        <taxon>Xylariomycetidae</taxon>
        <taxon>Xylariales</taxon>
        <taxon>Hypoxylaceae</taxon>
        <taxon>Hypoxylon</taxon>
    </lineage>
</organism>
<reference evidence="1 2" key="1">
    <citation type="journal article" date="2022" name="New Phytol.">
        <title>Ecological generalism drives hyperdiversity of secondary metabolite gene clusters in xylarialean endophytes.</title>
        <authorList>
            <person name="Franco M.E.E."/>
            <person name="Wisecaver J.H."/>
            <person name="Arnold A.E."/>
            <person name="Ju Y.M."/>
            <person name="Slot J.C."/>
            <person name="Ahrendt S."/>
            <person name="Moore L.P."/>
            <person name="Eastman K.E."/>
            <person name="Scott K."/>
            <person name="Konkel Z."/>
            <person name="Mondo S.J."/>
            <person name="Kuo A."/>
            <person name="Hayes R.D."/>
            <person name="Haridas S."/>
            <person name="Andreopoulos B."/>
            <person name="Riley R."/>
            <person name="LaButti K."/>
            <person name="Pangilinan J."/>
            <person name="Lipzen A."/>
            <person name="Amirebrahimi M."/>
            <person name="Yan J."/>
            <person name="Adam C."/>
            <person name="Keymanesh K."/>
            <person name="Ng V."/>
            <person name="Louie K."/>
            <person name="Northen T."/>
            <person name="Drula E."/>
            <person name="Henrissat B."/>
            <person name="Hsieh H.M."/>
            <person name="Youens-Clark K."/>
            <person name="Lutzoni F."/>
            <person name="Miadlikowska J."/>
            <person name="Eastwood D.C."/>
            <person name="Hamelin R.C."/>
            <person name="Grigoriev I.V."/>
            <person name="U'Ren J.M."/>
        </authorList>
    </citation>
    <scope>NUCLEOTIDE SEQUENCE [LARGE SCALE GENOMIC DNA]</scope>
    <source>
        <strain evidence="1 2">CBS 119005</strain>
    </source>
</reference>
<evidence type="ECO:0000313" key="1">
    <source>
        <dbReference type="EMBL" id="KAI4861124.1"/>
    </source>
</evidence>
<proteinExistence type="predicted"/>